<name>A0AA51ZT34_9BACT</name>
<dbReference type="EMBL" id="CP129968">
    <property type="protein sequence ID" value="WNB17141.1"/>
    <property type="molecule type" value="Genomic_DNA"/>
</dbReference>
<keyword evidence="1" id="KW-1133">Transmembrane helix</keyword>
<feature type="transmembrane region" description="Helical" evidence="1">
    <location>
        <begin position="12"/>
        <end position="29"/>
    </location>
</feature>
<keyword evidence="1" id="KW-0812">Transmembrane</keyword>
<sequence length="1362" mass="157265">MNPKRKKLYRALLIIAITIAVGIIANNYLRKQGNKISGEYLKELVKKESKGLYQLEFEEIDLNIFLKTVTIRNLELYATPENREDTINAKNLYEAVVDEVSISLESVFRIYTDKELVVDGIEVINPLVYMTKINPEKQPLKFGRETGELYDVISQYLNLLQINYLKVKSGTIDHFPSKFRLKSIDFAVENFVVADKKKQKRKKIFYSEAINLGVNQQSILLPDSIHQLSFDGFELSTRDSILYFNNFRINARDKINSKEVFQDQNQNIYDIEIPTLELRGINYLKAYEDNFLIVDQVNIPQPNIKIKSVLKSKKDSTPQAQNSIGASLLALFDLIKINDLRIQRGGLDLTLKGDNKQSFLSNNISIELFNISLDSTQRDIQNILNYFKDAEIEINDYDYLLPDNLHEIKFEKLKFKTLDSTLNVKNLRIKPSRNLDDSTLTQFNLNLPSLEMKGVAQNQIYENEIIDLDFLKLINGTINITPPYFRNSDEKKAVITANGLYGILGQYFKYINIDDFSIVNSNLGVGNFLTGEQINLNSESLKIDSTLNSWHQISNNTRIDGKLLNYDFEGNSLLIKNFASSKNLHNIKLDELDLIYQNEDNKVNSGLIEFSGIQLDSIINYGIVQIDSIKLDKVDIRLNPESIRNKKHKSATNWKFSEKPINVSLSDSKLKYRQSGNDLSVQNFNLELNYLNDIEIIEAQFLNTKFNNKQLYHQLSAQNISLAKHSNNLDIKNVEIEPNQFSKNLKLKLDIPSIRLSNINKQGLFKSKLLEADSLIGEISNLNLHYIKELNKLKSKNLDSANFNVAFKSILFDIDKTDINIQNDEKINLIKTQKSVITLTNFTLLKKQNANLFNAENFTFDNDKLYFLSPKKDSLIVNNFYYESFNEEGNIDGIEYIEENKNTQLTFNDIILKGADFYNLLEENQIKIDEISSGRTDLKIEIDGEAKNSLPTEIKLPFESVNIKKSNTRNINVKIYDKKKERNYYVRKADLFINGIKTDSIIHTNQIHKYVNSFIFMGKNYKENFSHYTVTANDYSFKYPESNFEANNIKLRSKYSRFDYSQHIEYQNDWFKLDIDQLKLNKVKIDSILKDQKYMVDKLSVVNGDFIVFRDLNVPHNRDRRVPMPQKILSELQFAFKVDTVFVNSDIKIHIVPKDASGIGTMSIFIDSGHIYNMRTHHFNSNEVMHLTAKGKLNNKANFNTKVDFPIPSTKSDFHFIGNIGNLNLTALNDMLIPLGAIEVRSGYNEEVNINFKGNDDYAEGKMEFRYNNLKIDILDRQTYQSKGFGNNLKTIFANSFIVSTRNPRWFKLQEGNIFFERIKSRSIFNLWAKALLSGAVSSIGIKKSKEEAKAYYKENKEEIDE</sequence>
<protein>
    <submittedName>
        <fullName evidence="2">Uncharacterized protein</fullName>
    </submittedName>
</protein>
<reference evidence="2" key="1">
    <citation type="submission" date="2023-08" db="EMBL/GenBank/DDBJ databases">
        <title>Comparative genomics and taxonomic characterization of three novel marine species of genus Marivirga.</title>
        <authorList>
            <person name="Muhammad N."/>
            <person name="Kim S.-G."/>
        </authorList>
    </citation>
    <scope>NUCLEOTIDE SEQUENCE</scope>
    <source>
        <strain evidence="2">BKB1-2</strain>
    </source>
</reference>
<proteinExistence type="predicted"/>
<dbReference type="Proteomes" id="UP001232019">
    <property type="component" value="Chromosome"/>
</dbReference>
<organism evidence="2">
    <name type="scientific">Marivirga arenosa</name>
    <dbReference type="NCBI Taxonomy" id="3059076"/>
    <lineage>
        <taxon>Bacteria</taxon>
        <taxon>Pseudomonadati</taxon>
        <taxon>Bacteroidota</taxon>
        <taxon>Cytophagia</taxon>
        <taxon>Cytophagales</taxon>
        <taxon>Marivirgaceae</taxon>
        <taxon>Marivirga</taxon>
    </lineage>
</organism>
<evidence type="ECO:0000313" key="2">
    <source>
        <dbReference type="EMBL" id="WNB17141.1"/>
    </source>
</evidence>
<dbReference type="KEGG" id="marp:QYS47_33040"/>
<keyword evidence="1" id="KW-0472">Membrane</keyword>
<accession>A0AA51ZT34</accession>
<dbReference type="RefSeq" id="WP_322346460.1">
    <property type="nucleotide sequence ID" value="NZ_CP129968.2"/>
</dbReference>
<gene>
    <name evidence="2" type="ORF">QYS47_33040</name>
</gene>
<evidence type="ECO:0000256" key="1">
    <source>
        <dbReference type="SAM" id="Phobius"/>
    </source>
</evidence>